<name>A0A940WVR6_9GAMM</name>
<proteinExistence type="predicted"/>
<feature type="transmembrane region" description="Helical" evidence="1">
    <location>
        <begin position="30"/>
        <end position="52"/>
    </location>
</feature>
<organism evidence="2 3">
    <name type="scientific">Pseudoxanthomonas helianthi</name>
    <dbReference type="NCBI Taxonomy" id="1453541"/>
    <lineage>
        <taxon>Bacteria</taxon>
        <taxon>Pseudomonadati</taxon>
        <taxon>Pseudomonadota</taxon>
        <taxon>Gammaproteobacteria</taxon>
        <taxon>Lysobacterales</taxon>
        <taxon>Lysobacteraceae</taxon>
        <taxon>Pseudoxanthomonas</taxon>
    </lineage>
</organism>
<keyword evidence="1" id="KW-0812">Transmembrane</keyword>
<accession>A0A940WVR6</accession>
<dbReference type="EMBL" id="JAGKTC010000001">
    <property type="protein sequence ID" value="MBP3982793.1"/>
    <property type="molecule type" value="Genomic_DNA"/>
</dbReference>
<gene>
    <name evidence="2" type="ORF">J5837_00030</name>
</gene>
<feature type="transmembrane region" description="Helical" evidence="1">
    <location>
        <begin position="64"/>
        <end position="84"/>
    </location>
</feature>
<keyword evidence="1" id="KW-1133">Transmembrane helix</keyword>
<dbReference type="AlphaFoldDB" id="A0A940WVR6"/>
<dbReference type="RefSeq" id="WP_210534683.1">
    <property type="nucleotide sequence ID" value="NZ_JAGKTC010000001.1"/>
</dbReference>
<evidence type="ECO:0000313" key="3">
    <source>
        <dbReference type="Proteomes" id="UP000673447"/>
    </source>
</evidence>
<reference evidence="2" key="1">
    <citation type="journal article" date="2016" name="Int. J. Syst. Evol. Microbiol.">
        <title>Pseudoxanthomonas helianthi sp. nov., isolated from roots of Jerusalem artichoke (Helianthus tuberosus).</title>
        <authorList>
            <person name="Kittiwongwattana C."/>
            <person name="Thawai C."/>
        </authorList>
    </citation>
    <scope>NUCLEOTIDE SEQUENCE</scope>
    <source>
        <strain evidence="2">110414</strain>
    </source>
</reference>
<protein>
    <submittedName>
        <fullName evidence="2">Uncharacterized protein</fullName>
    </submittedName>
</protein>
<comment type="caution">
    <text evidence="2">The sequence shown here is derived from an EMBL/GenBank/DDBJ whole genome shotgun (WGS) entry which is preliminary data.</text>
</comment>
<sequence>MTSQKRSLISVGLFTLGIVAERLGSGATGWYGMAGFFLLALAVKVDIGSGQYSKDPEISSFRRAFVLVLFALGLFSLVASVVIWQER</sequence>
<dbReference type="Proteomes" id="UP000673447">
    <property type="component" value="Unassembled WGS sequence"/>
</dbReference>
<evidence type="ECO:0000313" key="2">
    <source>
        <dbReference type="EMBL" id="MBP3982793.1"/>
    </source>
</evidence>
<reference evidence="2" key="2">
    <citation type="submission" date="2021-03" db="EMBL/GenBank/DDBJ databases">
        <authorList>
            <person name="Cao W."/>
        </authorList>
    </citation>
    <scope>NUCLEOTIDE SEQUENCE</scope>
    <source>
        <strain evidence="2">110414</strain>
    </source>
</reference>
<keyword evidence="1" id="KW-0472">Membrane</keyword>
<evidence type="ECO:0000256" key="1">
    <source>
        <dbReference type="SAM" id="Phobius"/>
    </source>
</evidence>
<keyword evidence="3" id="KW-1185">Reference proteome</keyword>